<gene>
    <name evidence="1" type="ORF">LCGC14_0906520</name>
</gene>
<proteinExistence type="predicted"/>
<dbReference type="AlphaFoldDB" id="A0A0F9RDX7"/>
<organism evidence="1">
    <name type="scientific">marine sediment metagenome</name>
    <dbReference type="NCBI Taxonomy" id="412755"/>
    <lineage>
        <taxon>unclassified sequences</taxon>
        <taxon>metagenomes</taxon>
        <taxon>ecological metagenomes</taxon>
    </lineage>
</organism>
<evidence type="ECO:0000313" key="1">
    <source>
        <dbReference type="EMBL" id="KKN23281.1"/>
    </source>
</evidence>
<protein>
    <submittedName>
        <fullName evidence="1">Uncharacterized protein</fullName>
    </submittedName>
</protein>
<dbReference type="EMBL" id="LAZR01002988">
    <property type="protein sequence ID" value="KKN23281.1"/>
    <property type="molecule type" value="Genomic_DNA"/>
</dbReference>
<comment type="caution">
    <text evidence="1">The sequence shown here is derived from an EMBL/GenBank/DDBJ whole genome shotgun (WGS) entry which is preliminary data.</text>
</comment>
<accession>A0A0F9RDX7</accession>
<sequence>MSKVFDFEKLATMAVERELRNNASLVKDYDIGISVFKTEHVPDPTKRTVTVWFEVRTKFPDFWDIKPVIIVYHSHNIYLNDICDRTREFFQDTVKSLNRRYMKQFIPKQI</sequence>
<name>A0A0F9RDX7_9ZZZZ</name>
<reference evidence="1" key="1">
    <citation type="journal article" date="2015" name="Nature">
        <title>Complex archaea that bridge the gap between prokaryotes and eukaryotes.</title>
        <authorList>
            <person name="Spang A."/>
            <person name="Saw J.H."/>
            <person name="Jorgensen S.L."/>
            <person name="Zaremba-Niedzwiedzka K."/>
            <person name="Martijn J."/>
            <person name="Lind A.E."/>
            <person name="van Eijk R."/>
            <person name="Schleper C."/>
            <person name="Guy L."/>
            <person name="Ettema T.J."/>
        </authorList>
    </citation>
    <scope>NUCLEOTIDE SEQUENCE</scope>
</reference>